<organism evidence="1 2">
    <name type="scientific">Priestia aryabhattai</name>
    <name type="common">Bacillus aryabhattai</name>
    <dbReference type="NCBI Taxonomy" id="412384"/>
    <lineage>
        <taxon>Bacteria</taxon>
        <taxon>Bacillati</taxon>
        <taxon>Bacillota</taxon>
        <taxon>Bacilli</taxon>
        <taxon>Bacillales</taxon>
        <taxon>Bacillaceae</taxon>
        <taxon>Priestia</taxon>
    </lineage>
</organism>
<gene>
    <name evidence="1" type="ORF">HNP21_001327</name>
</gene>
<evidence type="ECO:0000313" key="2">
    <source>
        <dbReference type="Proteomes" id="UP000543174"/>
    </source>
</evidence>
<accession>A0A7W3REF3</accession>
<dbReference type="EMBL" id="JACJHT010000001">
    <property type="protein sequence ID" value="MBA9038238.1"/>
    <property type="molecule type" value="Genomic_DNA"/>
</dbReference>
<evidence type="ECO:0000313" key="1">
    <source>
        <dbReference type="EMBL" id="MBA9038238.1"/>
    </source>
</evidence>
<comment type="caution">
    <text evidence="1">The sequence shown here is derived from an EMBL/GenBank/DDBJ whole genome shotgun (WGS) entry which is preliminary data.</text>
</comment>
<dbReference type="GO" id="GO:0004177">
    <property type="term" value="F:aminopeptidase activity"/>
    <property type="evidence" value="ECO:0007669"/>
    <property type="project" value="UniProtKB-KW"/>
</dbReference>
<proteinExistence type="predicted"/>
<reference evidence="1" key="1">
    <citation type="submission" date="2020-08" db="EMBL/GenBank/DDBJ databases">
        <title>Functional genomics of gut bacteria from endangered species of beetles.</title>
        <authorList>
            <person name="Carlos-Shanley C."/>
        </authorList>
    </citation>
    <scope>NUCLEOTIDE SEQUENCE [LARGE SCALE GENOMIC DNA]</scope>
    <source>
        <strain evidence="1">S00060</strain>
    </source>
</reference>
<sequence>MGDLLGKGIIKNEGQQEIRWGNNVYMLSSHEAVEEACIFNQKREKVAEFKTDLFHFKEGKHSIRVIEELPVPIFIASYYITTFIMPYI</sequence>
<name>A0A7W3REF3_PRIAR</name>
<protein>
    <submittedName>
        <fullName evidence="1">Aminopeptidase-like protein</fullName>
    </submittedName>
</protein>
<keyword evidence="2" id="KW-1185">Reference proteome</keyword>
<dbReference type="AlphaFoldDB" id="A0A7W3REF3"/>
<dbReference type="Proteomes" id="UP000543174">
    <property type="component" value="Unassembled WGS sequence"/>
</dbReference>
<dbReference type="RefSeq" id="WP_234419970.1">
    <property type="nucleotide sequence ID" value="NZ_CP169254.1"/>
</dbReference>